<keyword evidence="5" id="KW-0627">Porphyrin biosynthesis</keyword>
<comment type="caution">
    <text evidence="8">The sequence shown here is derived from an EMBL/GenBank/DDBJ whole genome shotgun (WGS) entry which is preliminary data.</text>
</comment>
<comment type="pathway">
    <text evidence="1">Porphyrin-containing compound metabolism; siroheme biosynthesis; sirohydrochlorin from precorrin-2: step 1/1.</text>
</comment>
<dbReference type="RefSeq" id="WP_121011228.1">
    <property type="nucleotide sequence ID" value="NZ_RCCJ01000001.1"/>
</dbReference>
<dbReference type="EMBL" id="RCCJ01000001">
    <property type="protein sequence ID" value="RLJ70853.1"/>
    <property type="molecule type" value="Genomic_DNA"/>
</dbReference>
<dbReference type="InterPro" id="IPR006367">
    <property type="entry name" value="Sirohaem_synthase_N"/>
</dbReference>
<dbReference type="InterPro" id="IPR028281">
    <property type="entry name" value="Sirohaem_synthase_central"/>
</dbReference>
<dbReference type="InterPro" id="IPR036291">
    <property type="entry name" value="NAD(P)-bd_dom_sf"/>
</dbReference>
<evidence type="ECO:0000313" key="8">
    <source>
        <dbReference type="EMBL" id="RLJ70853.1"/>
    </source>
</evidence>
<evidence type="ECO:0000259" key="7">
    <source>
        <dbReference type="Pfam" id="PF14824"/>
    </source>
</evidence>
<evidence type="ECO:0000256" key="1">
    <source>
        <dbReference type="ARBA" id="ARBA00005010"/>
    </source>
</evidence>
<comment type="catalytic activity">
    <reaction evidence="6">
        <text>precorrin-2 + NAD(+) = sirohydrochlorin + NADH + 2 H(+)</text>
        <dbReference type="Rhea" id="RHEA:15613"/>
        <dbReference type="ChEBI" id="CHEBI:15378"/>
        <dbReference type="ChEBI" id="CHEBI:57540"/>
        <dbReference type="ChEBI" id="CHEBI:57945"/>
        <dbReference type="ChEBI" id="CHEBI:58351"/>
        <dbReference type="ChEBI" id="CHEBI:58827"/>
        <dbReference type="EC" id="1.3.1.76"/>
    </reaction>
</comment>
<gene>
    <name evidence="8" type="ORF">BCF55_1137</name>
</gene>
<dbReference type="GO" id="GO:0004325">
    <property type="term" value="F:ferrochelatase activity"/>
    <property type="evidence" value="ECO:0007669"/>
    <property type="project" value="InterPro"/>
</dbReference>
<dbReference type="Gene3D" id="3.40.50.720">
    <property type="entry name" value="NAD(P)-binding Rossmann-like Domain"/>
    <property type="match status" value="1"/>
</dbReference>
<keyword evidence="3" id="KW-0560">Oxidoreductase</keyword>
<dbReference type="PANTHER" id="PTHR35330:SF1">
    <property type="entry name" value="SIROHEME BIOSYNTHESIS PROTEIN MET8"/>
    <property type="match status" value="1"/>
</dbReference>
<dbReference type="GO" id="GO:0019354">
    <property type="term" value="P:siroheme biosynthetic process"/>
    <property type="evidence" value="ECO:0007669"/>
    <property type="project" value="UniProtKB-UniPathway"/>
</dbReference>
<dbReference type="Pfam" id="PF14824">
    <property type="entry name" value="Sirohm_synth_M"/>
    <property type="match status" value="1"/>
</dbReference>
<evidence type="ECO:0000256" key="6">
    <source>
        <dbReference type="ARBA" id="ARBA00047561"/>
    </source>
</evidence>
<dbReference type="EC" id="1.3.1.76" evidence="2"/>
<sequence>MPLFPVFVDLSEKNVLVVGGGKVATRKVQNLLVFTKKITIVAPSIRKELRALIKENRLSLRRRKFLASDLRNKDVVIVAVDDLKLQERIFTLCEKRKILCNSVDSPKFCNFIFPSLIVRDELVVGISTGGRAPALSKRIREFIEGCLPENVEAVLKKLAQEREKLPKGEKRQKYISELTEKLLPMKR</sequence>
<dbReference type="SUPFAM" id="SSF75615">
    <property type="entry name" value="Siroheme synthase middle domains-like"/>
    <property type="match status" value="1"/>
</dbReference>
<keyword evidence="9" id="KW-1185">Reference proteome</keyword>
<dbReference type="Pfam" id="PF13241">
    <property type="entry name" value="NAD_binding_7"/>
    <property type="match status" value="1"/>
</dbReference>
<dbReference type="UniPathway" id="UPA00262">
    <property type="reaction ID" value="UER00222"/>
</dbReference>
<dbReference type="AlphaFoldDB" id="A0A497XVN1"/>
<organism evidence="8 9">
    <name type="scientific">Hydrogenivirga caldilitoris</name>
    <dbReference type="NCBI Taxonomy" id="246264"/>
    <lineage>
        <taxon>Bacteria</taxon>
        <taxon>Pseudomonadati</taxon>
        <taxon>Aquificota</taxon>
        <taxon>Aquificia</taxon>
        <taxon>Aquificales</taxon>
        <taxon>Aquificaceae</taxon>
        <taxon>Hydrogenivirga</taxon>
    </lineage>
</organism>
<protein>
    <recommendedName>
        <fullName evidence="2">precorrin-2 dehydrogenase</fullName>
        <ecNumber evidence="2">1.3.1.76</ecNumber>
    </recommendedName>
</protein>
<dbReference type="GO" id="GO:0043115">
    <property type="term" value="F:precorrin-2 dehydrogenase activity"/>
    <property type="evidence" value="ECO:0007669"/>
    <property type="project" value="UniProtKB-EC"/>
</dbReference>
<proteinExistence type="predicted"/>
<evidence type="ECO:0000256" key="2">
    <source>
        <dbReference type="ARBA" id="ARBA00012400"/>
    </source>
</evidence>
<keyword evidence="4" id="KW-0520">NAD</keyword>
<dbReference type="InterPro" id="IPR028161">
    <property type="entry name" value="Met8-like"/>
</dbReference>
<evidence type="ECO:0000256" key="3">
    <source>
        <dbReference type="ARBA" id="ARBA00023002"/>
    </source>
</evidence>
<evidence type="ECO:0000256" key="4">
    <source>
        <dbReference type="ARBA" id="ARBA00023027"/>
    </source>
</evidence>
<accession>A0A497XVN1</accession>
<dbReference type="NCBIfam" id="TIGR01470">
    <property type="entry name" value="cysG_Nterm"/>
    <property type="match status" value="1"/>
</dbReference>
<dbReference type="SUPFAM" id="SSF51735">
    <property type="entry name" value="NAD(P)-binding Rossmann-fold domains"/>
    <property type="match status" value="1"/>
</dbReference>
<reference evidence="8 9" key="1">
    <citation type="submission" date="2018-10" db="EMBL/GenBank/DDBJ databases">
        <title>Genomic Encyclopedia of Archaeal and Bacterial Type Strains, Phase II (KMG-II): from individual species to whole genera.</title>
        <authorList>
            <person name="Goeker M."/>
        </authorList>
    </citation>
    <scope>NUCLEOTIDE SEQUENCE [LARGE SCALE GENOMIC DNA]</scope>
    <source>
        <strain evidence="8 9">DSM 16510</strain>
    </source>
</reference>
<dbReference type="OrthoDB" id="9773765at2"/>
<dbReference type="Gene3D" id="3.30.160.110">
    <property type="entry name" value="Siroheme synthase, domain 2"/>
    <property type="match status" value="1"/>
</dbReference>
<feature type="domain" description="Siroheme synthase central" evidence="7">
    <location>
        <begin position="124"/>
        <end position="144"/>
    </location>
</feature>
<dbReference type="PANTHER" id="PTHR35330">
    <property type="entry name" value="SIROHEME BIOSYNTHESIS PROTEIN MET8"/>
    <property type="match status" value="1"/>
</dbReference>
<dbReference type="Proteomes" id="UP000267841">
    <property type="component" value="Unassembled WGS sequence"/>
</dbReference>
<evidence type="ECO:0000256" key="5">
    <source>
        <dbReference type="ARBA" id="ARBA00023244"/>
    </source>
</evidence>
<evidence type="ECO:0000313" key="9">
    <source>
        <dbReference type="Proteomes" id="UP000267841"/>
    </source>
</evidence>
<name>A0A497XVN1_9AQUI</name>